<sequence>MKVIKNMKKLKFWSRKKKKKKASLVENPPANAQCCCHSHQFQASAPPLPPYYEQIQEASYGASVNYHTFSGHPSNAFGYGFPPEENDIDPEIRPLLPTLPVSSRSSCYQQYMVPNPVYGMHVVPTTRRERSFGVFGCVFNVGKHLVRVACPCFRIKEAF</sequence>
<accession>A0AAD8MEI3</accession>
<name>A0AAD8MEI3_9APIA</name>
<dbReference type="EMBL" id="JAUIZM010000008">
    <property type="protein sequence ID" value="KAK1370561.1"/>
    <property type="molecule type" value="Genomic_DNA"/>
</dbReference>
<reference evidence="1" key="1">
    <citation type="submission" date="2023-02" db="EMBL/GenBank/DDBJ databases">
        <title>Genome of toxic invasive species Heracleum sosnowskyi carries increased number of genes despite the absence of recent whole-genome duplications.</title>
        <authorList>
            <person name="Schelkunov M."/>
            <person name="Shtratnikova V."/>
            <person name="Makarenko M."/>
            <person name="Klepikova A."/>
            <person name="Omelchenko D."/>
            <person name="Novikova G."/>
            <person name="Obukhova E."/>
            <person name="Bogdanov V."/>
            <person name="Penin A."/>
            <person name="Logacheva M."/>
        </authorList>
    </citation>
    <scope>NUCLEOTIDE SEQUENCE</scope>
    <source>
        <strain evidence="1">Hsosn_3</strain>
        <tissue evidence="1">Leaf</tissue>
    </source>
</reference>
<evidence type="ECO:0000313" key="2">
    <source>
        <dbReference type="Proteomes" id="UP001237642"/>
    </source>
</evidence>
<dbReference type="Proteomes" id="UP001237642">
    <property type="component" value="Unassembled WGS sequence"/>
</dbReference>
<dbReference type="AlphaFoldDB" id="A0AAD8MEI3"/>
<organism evidence="1 2">
    <name type="scientific">Heracleum sosnowskyi</name>
    <dbReference type="NCBI Taxonomy" id="360622"/>
    <lineage>
        <taxon>Eukaryota</taxon>
        <taxon>Viridiplantae</taxon>
        <taxon>Streptophyta</taxon>
        <taxon>Embryophyta</taxon>
        <taxon>Tracheophyta</taxon>
        <taxon>Spermatophyta</taxon>
        <taxon>Magnoliopsida</taxon>
        <taxon>eudicotyledons</taxon>
        <taxon>Gunneridae</taxon>
        <taxon>Pentapetalae</taxon>
        <taxon>asterids</taxon>
        <taxon>campanulids</taxon>
        <taxon>Apiales</taxon>
        <taxon>Apiaceae</taxon>
        <taxon>Apioideae</taxon>
        <taxon>apioid superclade</taxon>
        <taxon>Tordylieae</taxon>
        <taxon>Tordyliinae</taxon>
        <taxon>Heracleum</taxon>
    </lineage>
</organism>
<proteinExistence type="predicted"/>
<evidence type="ECO:0000313" key="1">
    <source>
        <dbReference type="EMBL" id="KAK1370561.1"/>
    </source>
</evidence>
<comment type="caution">
    <text evidence="1">The sequence shown here is derived from an EMBL/GenBank/DDBJ whole genome shotgun (WGS) entry which is preliminary data.</text>
</comment>
<keyword evidence="2" id="KW-1185">Reference proteome</keyword>
<gene>
    <name evidence="1" type="ORF">POM88_036653</name>
</gene>
<protein>
    <submittedName>
        <fullName evidence="1">Formin-like protein 5</fullName>
    </submittedName>
</protein>
<reference evidence="1" key="2">
    <citation type="submission" date="2023-05" db="EMBL/GenBank/DDBJ databases">
        <authorList>
            <person name="Schelkunov M.I."/>
        </authorList>
    </citation>
    <scope>NUCLEOTIDE SEQUENCE</scope>
    <source>
        <strain evidence="1">Hsosn_3</strain>
        <tissue evidence="1">Leaf</tissue>
    </source>
</reference>